<evidence type="ECO:0000313" key="3">
    <source>
        <dbReference type="Proteomes" id="UP000032234"/>
    </source>
</evidence>
<dbReference type="STRING" id="477245.TU94_15830"/>
<dbReference type="InterPro" id="IPR028082">
    <property type="entry name" value="Peripla_BP_I"/>
</dbReference>
<organism evidence="2 3">
    <name type="scientific">Streptomyces cyaneogriseus subsp. noncyanogenus</name>
    <dbReference type="NCBI Taxonomy" id="477245"/>
    <lineage>
        <taxon>Bacteria</taxon>
        <taxon>Bacillati</taxon>
        <taxon>Actinomycetota</taxon>
        <taxon>Actinomycetes</taxon>
        <taxon>Kitasatosporales</taxon>
        <taxon>Streptomycetaceae</taxon>
        <taxon>Streptomyces</taxon>
    </lineage>
</organism>
<dbReference type="SUPFAM" id="SSF53822">
    <property type="entry name" value="Periplasmic binding protein-like I"/>
    <property type="match status" value="1"/>
</dbReference>
<dbReference type="AlphaFoldDB" id="A0A0C5G2E9"/>
<reference evidence="2 3" key="1">
    <citation type="submission" date="2015-02" db="EMBL/GenBank/DDBJ databases">
        <title>Genome sequence of thermotolerant Streptomyces cyaneogriseus subsp. Noncyanogenus NMWT1, the producer of nematocidal antibiotics nemadectin.</title>
        <authorList>
            <person name="Wang H."/>
            <person name="Li C."/>
            <person name="Xiang W."/>
            <person name="Wang X."/>
        </authorList>
    </citation>
    <scope>NUCLEOTIDE SEQUENCE [LARGE SCALE GENOMIC DNA]</scope>
    <source>
        <strain evidence="2 3">NMWT 1</strain>
    </source>
</reference>
<dbReference type="PATRIC" id="fig|477245.3.peg.3350"/>
<keyword evidence="1" id="KW-1133">Transmembrane helix</keyword>
<keyword evidence="1" id="KW-0472">Membrane</keyword>
<dbReference type="EMBL" id="CP010849">
    <property type="protein sequence ID" value="AJP02730.1"/>
    <property type="molecule type" value="Genomic_DNA"/>
</dbReference>
<dbReference type="KEGG" id="scw:TU94_15830"/>
<evidence type="ECO:0000256" key="1">
    <source>
        <dbReference type="SAM" id="Phobius"/>
    </source>
</evidence>
<evidence type="ECO:0000313" key="2">
    <source>
        <dbReference type="EMBL" id="AJP02730.1"/>
    </source>
</evidence>
<keyword evidence="3" id="KW-1185">Reference proteome</keyword>
<dbReference type="OrthoDB" id="4289575at2"/>
<accession>A0A0C5G2E9</accession>
<feature type="transmembrane region" description="Helical" evidence="1">
    <location>
        <begin position="168"/>
        <end position="189"/>
    </location>
</feature>
<dbReference type="Proteomes" id="UP000032234">
    <property type="component" value="Chromosome"/>
</dbReference>
<dbReference type="HOGENOM" id="CLU_318826_0_0_11"/>
<name>A0A0C5G2E9_9ACTN</name>
<feature type="transmembrane region" description="Helical" evidence="1">
    <location>
        <begin position="381"/>
        <end position="401"/>
    </location>
</feature>
<gene>
    <name evidence="2" type="ORF">TU94_15830</name>
</gene>
<proteinExistence type="predicted"/>
<dbReference type="Gene3D" id="3.40.50.2300">
    <property type="match status" value="2"/>
</dbReference>
<sequence length="892" mass="96159">MTTPMGDPRFPNDQAIEFVREFRVTVAPGYENRAKLKTSPPLFLLRVPQASYRSGVDGVVAALTGALRQRVPFAHLPAGTGEEADARLLSISAGTQLHRSTPQHMTPDRFPRYHVMCDLVEYIRSNPQEWATTADQEAGLRTHAGERRAHRGGPLAFTRTEGPSLDGLAGFLAGLSWLSFVQLLPRWLWARRISRKVMRGWLGAEPVAQGSGSLFRVMDRVAAERSVQLIDDPAHEEALQEFDWLVLRALLEDLRRPAIGRILPGRRRRTSRPVLFVEVPPPGEPGARAAERFLRSLHRAQATAGPPGPLVIAVGVPSEELLRDLGGPVESTFPEASVRLADHTTPGGPPVLVTVSEAALAAGGVPVLPVRPRTFRFDRHVPAAIVSGMAGLALLGSGLLLPPVLFPPSRACLGGTGSVADSAPTEPVPVQAGAWYEAAVKTIEDQNARAENYARQGRTVRTAVAFVSDPPTTDDETRFDGTIPELRGIAMWQQKLNREAAADDSLIPLRVEVREAGVAFRDAEKEAKRLVAELEDEKSGPASERVVGVLGYAQSRTETQAALRVLGKAGIPTIGTTATADEMLPGPAARTYWPSTPFNSREARIEADFASTENIVAEPGGGNRCTPAGHAIVIESSADLYSDSLARRFVAAFDGTHQVFDFNQEGEFGAAPLAGAVSQPDVTLLARELCEALEDKPDSVVYWSARAKDFTALINSMDTAGTCTSRDVTVLGGNELTNVAQTGAFAEKDWLRLYYSAHRLPDDDPKASDRTVEFVDEYDTYVEVTTGGRDPWRQDGHSAVSYDAFHVLSEAVREAGLTDPAVERKSVRLVLGAGIAFDGATGYVSYDGANAPPHDKTLVLLRQSGTRPKAVLACGAYRQGESSEDQGPPCAD</sequence>
<keyword evidence="1" id="KW-0812">Transmembrane</keyword>
<protein>
    <submittedName>
        <fullName evidence="2">Uncharacterized protein</fullName>
    </submittedName>
</protein>
<dbReference type="RefSeq" id="WP_044382546.1">
    <property type="nucleotide sequence ID" value="NZ_CP010849.1"/>
</dbReference>